<reference evidence="2" key="2">
    <citation type="submission" date="2013-03" db="EMBL/GenBank/DDBJ databases">
        <title>The Cellulophaga phages: a novel, diverse, and globally ubiquitous model system.</title>
        <authorList>
            <person name="Holmfeldt K."/>
            <person name="Solonenko N."/>
            <person name="Shah M."/>
            <person name="Corrier K."/>
            <person name="Riemann L."/>
            <person name="VerBerkmoes N.C."/>
            <person name="Sullivan M.B."/>
        </authorList>
    </citation>
    <scope>NUCLEOTIDE SEQUENCE [LARGE SCALE GENOMIC DNA]</scope>
</reference>
<keyword evidence="2" id="KW-1185">Reference proteome</keyword>
<proteinExistence type="predicted"/>
<gene>
    <name evidence="1" type="ORF">Phi13:2_gp035</name>
</gene>
<evidence type="ECO:0000313" key="2">
    <source>
        <dbReference type="Proteomes" id="UP000014736"/>
    </source>
</evidence>
<dbReference type="Proteomes" id="UP000014736">
    <property type="component" value="Segment"/>
</dbReference>
<dbReference type="KEGG" id="vg:16881362"/>
<organism evidence="1 2">
    <name type="scientific">Cellulophaga phage phi13:2</name>
    <dbReference type="NCBI Taxonomy" id="1328030"/>
    <lineage>
        <taxon>Viruses</taxon>
        <taxon>Duplodnaviria</taxon>
        <taxon>Heunggongvirae</taxon>
        <taxon>Uroviricota</taxon>
        <taxon>Caudoviricetes</taxon>
        <taxon>Pachyviridae</taxon>
        <taxon>Baltivirus</taxon>
        <taxon>Baltivirus phi13duo</taxon>
    </lineage>
</organism>
<name>S0A4E2_9CAUD</name>
<dbReference type="EMBL" id="KC821633">
    <property type="protein sequence ID" value="AGO49645.1"/>
    <property type="molecule type" value="Genomic_DNA"/>
</dbReference>
<accession>S0A4E2</accession>
<dbReference type="GeneID" id="16881362"/>
<dbReference type="RefSeq" id="YP_008242060.1">
    <property type="nucleotide sequence ID" value="NC_021803.1"/>
</dbReference>
<sequence length="131" mass="15489">MWRKNLNNFIVYNENRYELIFKRINKMKIKEAIQVLKDHNIWRKGENEEVQMTDPKKLGVAIDTVVNKFENLFISDVTQCEATKTTNKIEEIQVSVDKKLFVELYNFAYKKAVKTNTVAELHDIDRRLHGG</sequence>
<protein>
    <submittedName>
        <fullName evidence="1">Uncharacterized protein</fullName>
    </submittedName>
</protein>
<evidence type="ECO:0000313" key="1">
    <source>
        <dbReference type="EMBL" id="AGO49645.1"/>
    </source>
</evidence>
<reference evidence="1 2" key="1">
    <citation type="journal article" date="2013" name="Proc. Natl. Acad. Sci. U.S.A.">
        <title>Twelve previously unknown phage genera are ubiquitous in global oceans.</title>
        <authorList>
            <person name="Holmfeldt K."/>
            <person name="Solonenko N."/>
            <person name="Shah M."/>
            <person name="Corrier K."/>
            <person name="Riemann L."/>
            <person name="Verberkmoes N.C."/>
            <person name="Sullivan M.B."/>
        </authorList>
    </citation>
    <scope>NUCLEOTIDE SEQUENCE [LARGE SCALE GENOMIC DNA]</scope>
    <source>
        <strain evidence="1">Phi13:2</strain>
    </source>
</reference>